<dbReference type="GO" id="GO:0012505">
    <property type="term" value="C:endomembrane system"/>
    <property type="evidence" value="ECO:0007669"/>
    <property type="project" value="UniProtKB-SubCell"/>
</dbReference>
<comment type="subcellular location">
    <subcellularLocation>
        <location evidence="1">Endomembrane system</location>
        <topology evidence="1">Multi-pass membrane protein</topology>
    </subcellularLocation>
    <subcellularLocation>
        <location evidence="7">Lysosome membrane</location>
        <topology evidence="7">Multi-pass membrane protein</topology>
    </subcellularLocation>
</comment>
<evidence type="ECO:0000256" key="2">
    <source>
        <dbReference type="ARBA" id="ARBA00007467"/>
    </source>
</evidence>
<evidence type="ECO:0000256" key="4">
    <source>
        <dbReference type="ARBA" id="ARBA00022692"/>
    </source>
</evidence>
<feature type="transmembrane region" description="Helical" evidence="7">
    <location>
        <begin position="81"/>
        <end position="99"/>
    </location>
</feature>
<proteinExistence type="inferred from homology"/>
<evidence type="ECO:0000256" key="5">
    <source>
        <dbReference type="ARBA" id="ARBA00022989"/>
    </source>
</evidence>
<evidence type="ECO:0000313" key="8">
    <source>
        <dbReference type="EMBL" id="CAI5437537.1"/>
    </source>
</evidence>
<keyword evidence="5 7" id="KW-1133">Transmembrane helix</keyword>
<evidence type="ECO:0000313" key="9">
    <source>
        <dbReference type="Proteomes" id="UP001152747"/>
    </source>
</evidence>
<keyword evidence="3" id="KW-0813">Transport</keyword>
<keyword evidence="4 7" id="KW-0812">Transmembrane</keyword>
<feature type="transmembrane region" description="Helical" evidence="7">
    <location>
        <begin position="6"/>
        <end position="30"/>
    </location>
</feature>
<dbReference type="Pfam" id="PF02487">
    <property type="entry name" value="CLN3"/>
    <property type="match status" value="1"/>
</dbReference>
<organism evidence="8 9">
    <name type="scientific">Caenorhabditis angaria</name>
    <dbReference type="NCBI Taxonomy" id="860376"/>
    <lineage>
        <taxon>Eukaryota</taxon>
        <taxon>Metazoa</taxon>
        <taxon>Ecdysozoa</taxon>
        <taxon>Nematoda</taxon>
        <taxon>Chromadorea</taxon>
        <taxon>Rhabditida</taxon>
        <taxon>Rhabditina</taxon>
        <taxon>Rhabditomorpha</taxon>
        <taxon>Rhabditoidea</taxon>
        <taxon>Rhabditidae</taxon>
        <taxon>Peloderinae</taxon>
        <taxon>Caenorhabditis</taxon>
    </lineage>
</organism>
<dbReference type="PANTHER" id="PTHR10981:SF0">
    <property type="entry name" value="BATTENIN"/>
    <property type="match status" value="1"/>
</dbReference>
<feature type="transmembrane region" description="Helical" evidence="7">
    <location>
        <begin position="51"/>
        <end position="75"/>
    </location>
</feature>
<evidence type="ECO:0000256" key="7">
    <source>
        <dbReference type="RuleBase" id="RU361113"/>
    </source>
</evidence>
<dbReference type="Proteomes" id="UP001152747">
    <property type="component" value="Unassembled WGS sequence"/>
</dbReference>
<gene>
    <name evidence="8" type="ORF">CAMP_LOCUS174</name>
</gene>
<dbReference type="PIRSF" id="PIRSF015974">
    <property type="entry name" value="CLN3_BTN1"/>
    <property type="match status" value="1"/>
</dbReference>
<feature type="transmembrane region" description="Helical" evidence="7">
    <location>
        <begin position="342"/>
        <end position="365"/>
    </location>
</feature>
<evidence type="ECO:0000256" key="1">
    <source>
        <dbReference type="ARBA" id="ARBA00004127"/>
    </source>
</evidence>
<dbReference type="GO" id="GO:0051453">
    <property type="term" value="P:regulation of intracellular pH"/>
    <property type="evidence" value="ECO:0007669"/>
    <property type="project" value="TreeGrafter"/>
</dbReference>
<keyword evidence="7" id="KW-0458">Lysosome</keyword>
<feature type="transmembrane region" description="Helical" evidence="7">
    <location>
        <begin position="140"/>
        <end position="159"/>
    </location>
</feature>
<keyword evidence="9" id="KW-1185">Reference proteome</keyword>
<dbReference type="PRINTS" id="PR01315">
    <property type="entry name" value="BATTENIN"/>
</dbReference>
<feature type="transmembrane region" description="Helical" evidence="7">
    <location>
        <begin position="171"/>
        <end position="191"/>
    </location>
</feature>
<sequence length="408" mass="45881">MSRNGVGFWLLGLCNNFAYVIMLSAAKDILDPESHQEKSCRPQISSRDCQFISTGSVLLADIIPALIIKLTAPIYVHKIPFGIRHFIVVLLQAASFLLVSTSQSTVVALFGVILASFGSGLGEISYLALSANYESNSVSYWSSGTGGAGLIGAFSYAFLTDRQFLAFSPKSAILLMFFTIPPVFSITYWGVLRIPHTVQRVRFCEPRTWWIWEENERENESLLEEENENEEEEVEVSQTPFRKQELFVKFMLPLILVYFAEYFINQGLLELFEFDCAHGFELSADAQYRWYQVTYQIGVFISRSSSDLITVSPFILAFLQVSNAIFFTICAISMLILPHISILFGLVLFEGLLGGAAYICIFRNVHKQIPSTYREWSMGFVSISDTIGIMLAGFTAIPAHNQICRLKI</sequence>
<keyword evidence="6 7" id="KW-0472">Membrane</keyword>
<name>A0A9P1I2Z5_9PELO</name>
<dbReference type="InterPro" id="IPR036259">
    <property type="entry name" value="MFS_trans_sf"/>
</dbReference>
<dbReference type="OrthoDB" id="5965864at2759"/>
<evidence type="ECO:0000256" key="3">
    <source>
        <dbReference type="ARBA" id="ARBA00022448"/>
    </source>
</evidence>
<dbReference type="GO" id="GO:0005765">
    <property type="term" value="C:lysosomal membrane"/>
    <property type="evidence" value="ECO:0007669"/>
    <property type="project" value="UniProtKB-SubCell"/>
</dbReference>
<feature type="transmembrane region" description="Helical" evidence="7">
    <location>
        <begin position="314"/>
        <end position="336"/>
    </location>
</feature>
<accession>A0A9P1I2Z5</accession>
<dbReference type="SUPFAM" id="SSF103473">
    <property type="entry name" value="MFS general substrate transporter"/>
    <property type="match status" value="1"/>
</dbReference>
<dbReference type="PANTHER" id="PTHR10981">
    <property type="entry name" value="BATTENIN"/>
    <property type="match status" value="1"/>
</dbReference>
<feature type="transmembrane region" description="Helical" evidence="7">
    <location>
        <begin position="106"/>
        <end position="128"/>
    </location>
</feature>
<feature type="transmembrane region" description="Helical" evidence="7">
    <location>
        <begin position="377"/>
        <end position="397"/>
    </location>
</feature>
<reference evidence="8" key="1">
    <citation type="submission" date="2022-11" db="EMBL/GenBank/DDBJ databases">
        <authorList>
            <person name="Kikuchi T."/>
        </authorList>
    </citation>
    <scope>NUCLEOTIDE SEQUENCE</scope>
    <source>
        <strain evidence="8">PS1010</strain>
    </source>
</reference>
<comment type="similarity">
    <text evidence="2 7">Belongs to the battenin family.</text>
</comment>
<dbReference type="GO" id="GO:0007040">
    <property type="term" value="P:lysosome organization"/>
    <property type="evidence" value="ECO:0007669"/>
    <property type="project" value="TreeGrafter"/>
</dbReference>
<dbReference type="InterPro" id="IPR018460">
    <property type="entry name" value="Battenin_disease_Cln3_subgr"/>
</dbReference>
<dbReference type="EMBL" id="CANHGI010000001">
    <property type="protein sequence ID" value="CAI5437537.1"/>
    <property type="molecule type" value="Genomic_DNA"/>
</dbReference>
<dbReference type="InterPro" id="IPR003492">
    <property type="entry name" value="Battenin_disease_Cln3"/>
</dbReference>
<dbReference type="Gene3D" id="1.20.1250.20">
    <property type="entry name" value="MFS general substrate transporter like domains"/>
    <property type="match status" value="1"/>
</dbReference>
<comment type="caution">
    <text evidence="8">The sequence shown here is derived from an EMBL/GenBank/DDBJ whole genome shotgun (WGS) entry which is preliminary data.</text>
</comment>
<dbReference type="AlphaFoldDB" id="A0A9P1I2Z5"/>
<protein>
    <recommendedName>
        <fullName evidence="7">Battenin</fullName>
    </recommendedName>
</protein>
<evidence type="ECO:0000256" key="6">
    <source>
        <dbReference type="ARBA" id="ARBA00023136"/>
    </source>
</evidence>